<accession>A0A3A9JF33</accession>
<gene>
    <name evidence="1" type="ORF">D6Z83_15980</name>
    <name evidence="2" type="ORF">EBE87_01820</name>
</gene>
<dbReference type="InParanoid" id="A0A3A9JF33"/>
<reference evidence="1 4" key="1">
    <citation type="submission" date="2018-09" db="EMBL/GenBank/DDBJ databases">
        <title>Roseomonas sp. nov., isolated from feces of Tibetan antelopes in the Qinghai-Tibet plateau, China.</title>
        <authorList>
            <person name="Tian Z."/>
        </authorList>
    </citation>
    <scope>NUCLEOTIDE SEQUENCE [LARGE SCALE GENOMIC DNA]</scope>
    <source>
        <strain evidence="2 3">Z23</strain>
        <strain evidence="1 4">Z24</strain>
    </source>
</reference>
<organism evidence="1 4">
    <name type="scientific">Teichococcus wenyumeiae</name>
    <dbReference type="NCBI Taxonomy" id="2478470"/>
    <lineage>
        <taxon>Bacteria</taxon>
        <taxon>Pseudomonadati</taxon>
        <taxon>Pseudomonadota</taxon>
        <taxon>Alphaproteobacteria</taxon>
        <taxon>Acetobacterales</taxon>
        <taxon>Roseomonadaceae</taxon>
        <taxon>Roseomonas</taxon>
    </lineage>
</organism>
<dbReference type="InterPro" id="IPR027417">
    <property type="entry name" value="P-loop_NTPase"/>
</dbReference>
<dbReference type="Gene3D" id="3.40.50.300">
    <property type="entry name" value="P-loop containing nucleotide triphosphate hydrolases"/>
    <property type="match status" value="1"/>
</dbReference>
<dbReference type="OrthoDB" id="7210594at2"/>
<proteinExistence type="predicted"/>
<dbReference type="EMBL" id="RFLX01000001">
    <property type="protein sequence ID" value="RMI27134.1"/>
    <property type="molecule type" value="Genomic_DNA"/>
</dbReference>
<name>A0A3A9JF33_9PROT</name>
<dbReference type="PANTHER" id="PTHR37816:SF1">
    <property type="entry name" value="TOXIN"/>
    <property type="match status" value="1"/>
</dbReference>
<evidence type="ECO:0000313" key="2">
    <source>
        <dbReference type="EMBL" id="RMI27134.1"/>
    </source>
</evidence>
<dbReference type="Proteomes" id="UP000274097">
    <property type="component" value="Unassembled WGS sequence"/>
</dbReference>
<keyword evidence="1" id="KW-0418">Kinase</keyword>
<keyword evidence="3" id="KW-1185">Reference proteome</keyword>
<evidence type="ECO:0000313" key="3">
    <source>
        <dbReference type="Proteomes" id="UP000274097"/>
    </source>
</evidence>
<dbReference type="Proteomes" id="UP000278036">
    <property type="component" value="Unassembled WGS sequence"/>
</dbReference>
<evidence type="ECO:0000313" key="4">
    <source>
        <dbReference type="Proteomes" id="UP000278036"/>
    </source>
</evidence>
<comment type="caution">
    <text evidence="1">The sequence shown here is derived from an EMBL/GenBank/DDBJ whole genome shotgun (WGS) entry which is preliminary data.</text>
</comment>
<dbReference type="GO" id="GO:0016301">
    <property type="term" value="F:kinase activity"/>
    <property type="evidence" value="ECO:0007669"/>
    <property type="project" value="UniProtKB-KW"/>
</dbReference>
<dbReference type="SUPFAM" id="SSF52540">
    <property type="entry name" value="P-loop containing nucleoside triphosphate hydrolases"/>
    <property type="match status" value="1"/>
</dbReference>
<evidence type="ECO:0000313" key="1">
    <source>
        <dbReference type="EMBL" id="RKK03165.1"/>
    </source>
</evidence>
<dbReference type="EMBL" id="RAQU01000101">
    <property type="protein sequence ID" value="RKK03165.1"/>
    <property type="molecule type" value="Genomic_DNA"/>
</dbReference>
<dbReference type="RefSeq" id="WP_120639281.1">
    <property type="nucleotide sequence ID" value="NZ_RAQU01000101.1"/>
</dbReference>
<dbReference type="PANTHER" id="PTHR37816">
    <property type="entry name" value="YALI0E33011P"/>
    <property type="match status" value="1"/>
</dbReference>
<protein>
    <submittedName>
        <fullName evidence="1">Adenylate kinase</fullName>
    </submittedName>
</protein>
<sequence>MRIVVIGISGAGKSTLAAQLAQGLGVPHVELDALYWEPGWTMASPAAFAARVEAATAGPAWVADGNYRAVRPLLWGRATHLVWLDYGRPVIMTRVIRRSLLRALSGRELWNGNREHWRNLLEPGHPIRYAWRQWAPRRRELEALLAGGEYPHLSVLRLRSTAELPAARAALLRQAGKG</sequence>
<dbReference type="InterPro" id="IPR052922">
    <property type="entry name" value="Cytidylate_Kinase-2"/>
</dbReference>
<keyword evidence="1" id="KW-0808">Transferase</keyword>
<dbReference type="AlphaFoldDB" id="A0A3A9JF33"/>